<feature type="non-terminal residue" evidence="8">
    <location>
        <position position="1"/>
    </location>
</feature>
<dbReference type="Pfam" id="PF00075">
    <property type="entry name" value="RNase_H"/>
    <property type="match status" value="1"/>
</dbReference>
<evidence type="ECO:0000256" key="5">
    <source>
        <dbReference type="ARBA" id="ARBA00022801"/>
    </source>
</evidence>
<dbReference type="InterPro" id="IPR002156">
    <property type="entry name" value="RNaseH_domain"/>
</dbReference>
<dbReference type="EMBL" id="VZTL01023181">
    <property type="protein sequence ID" value="NXX55436.1"/>
    <property type="molecule type" value="Genomic_DNA"/>
</dbReference>
<name>A0A7L4HPG6_SCOUM</name>
<evidence type="ECO:0000256" key="1">
    <source>
        <dbReference type="ARBA" id="ARBA00022679"/>
    </source>
</evidence>
<evidence type="ECO:0000313" key="8">
    <source>
        <dbReference type="EMBL" id="NXX55436.1"/>
    </source>
</evidence>
<keyword evidence="5" id="KW-0378">Hydrolase</keyword>
<evidence type="ECO:0000259" key="7">
    <source>
        <dbReference type="PROSITE" id="PS50879"/>
    </source>
</evidence>
<dbReference type="InterPro" id="IPR036397">
    <property type="entry name" value="RNaseH_sf"/>
</dbReference>
<dbReference type="GO" id="GO:0004523">
    <property type="term" value="F:RNA-DNA hybrid ribonuclease activity"/>
    <property type="evidence" value="ECO:0007669"/>
    <property type="project" value="InterPro"/>
</dbReference>
<keyword evidence="4" id="KW-0255">Endonuclease</keyword>
<organism evidence="8 9">
    <name type="scientific">Scopus umbretta</name>
    <name type="common">Hammerkop</name>
    <dbReference type="NCBI Taxonomy" id="33581"/>
    <lineage>
        <taxon>Eukaryota</taxon>
        <taxon>Metazoa</taxon>
        <taxon>Chordata</taxon>
        <taxon>Craniata</taxon>
        <taxon>Vertebrata</taxon>
        <taxon>Euteleostomi</taxon>
        <taxon>Archelosauria</taxon>
        <taxon>Archosauria</taxon>
        <taxon>Dinosauria</taxon>
        <taxon>Saurischia</taxon>
        <taxon>Theropoda</taxon>
        <taxon>Coelurosauria</taxon>
        <taxon>Aves</taxon>
        <taxon>Neognathae</taxon>
        <taxon>Neoaves</taxon>
        <taxon>Aequornithes</taxon>
        <taxon>Pelecaniformes</taxon>
        <taxon>Scopidae</taxon>
        <taxon>Scopus</taxon>
    </lineage>
</organism>
<dbReference type="SUPFAM" id="SSF53098">
    <property type="entry name" value="Ribonuclease H-like"/>
    <property type="match status" value="1"/>
</dbReference>
<keyword evidence="2" id="KW-0548">Nucleotidyltransferase</keyword>
<proteinExistence type="predicted"/>
<dbReference type="InterPro" id="IPR012337">
    <property type="entry name" value="RNaseH-like_sf"/>
</dbReference>
<sequence length="109" mass="12487">HNEWMQKPLRSKSPLEDAQTVFTDAGKRSRRAAVTWIACGEWHHHLLEAVPGDSLQTLELAAVVWAMGKWREETINIVTDSLYVAGVLHRIEDSQIKDVKQLRLGELFR</sequence>
<dbReference type="AlphaFoldDB" id="A0A7L4HPG6"/>
<evidence type="ECO:0000313" key="9">
    <source>
        <dbReference type="Proteomes" id="UP000539032"/>
    </source>
</evidence>
<protein>
    <submittedName>
        <fullName evidence="8">PO113 protein</fullName>
    </submittedName>
</protein>
<evidence type="ECO:0000256" key="4">
    <source>
        <dbReference type="ARBA" id="ARBA00022759"/>
    </source>
</evidence>
<dbReference type="Gene3D" id="3.30.420.10">
    <property type="entry name" value="Ribonuclease H-like superfamily/Ribonuclease H"/>
    <property type="match status" value="1"/>
</dbReference>
<keyword evidence="3" id="KW-0540">Nuclease</keyword>
<dbReference type="PANTHER" id="PTHR41694">
    <property type="entry name" value="ENDOGENOUS RETROVIRUS GROUP K MEMBER POL PROTEIN"/>
    <property type="match status" value="1"/>
</dbReference>
<keyword evidence="1" id="KW-0808">Transferase</keyword>
<keyword evidence="6" id="KW-0695">RNA-directed DNA polymerase</keyword>
<feature type="domain" description="RNase H type-1" evidence="7">
    <location>
        <begin position="15"/>
        <end position="109"/>
    </location>
</feature>
<dbReference type="PANTHER" id="PTHR41694:SF3">
    <property type="entry name" value="RNA-DIRECTED DNA POLYMERASE-RELATED"/>
    <property type="match status" value="1"/>
</dbReference>
<feature type="non-terminal residue" evidence="8">
    <location>
        <position position="109"/>
    </location>
</feature>
<dbReference type="Proteomes" id="UP000539032">
    <property type="component" value="Unassembled WGS sequence"/>
</dbReference>
<comment type="caution">
    <text evidence="8">The sequence shown here is derived from an EMBL/GenBank/DDBJ whole genome shotgun (WGS) entry which is preliminary data.</text>
</comment>
<evidence type="ECO:0000256" key="3">
    <source>
        <dbReference type="ARBA" id="ARBA00022722"/>
    </source>
</evidence>
<keyword evidence="9" id="KW-1185">Reference proteome</keyword>
<dbReference type="OrthoDB" id="9395371at2759"/>
<evidence type="ECO:0000256" key="2">
    <source>
        <dbReference type="ARBA" id="ARBA00022695"/>
    </source>
</evidence>
<evidence type="ECO:0000256" key="6">
    <source>
        <dbReference type="ARBA" id="ARBA00022918"/>
    </source>
</evidence>
<reference evidence="8 9" key="1">
    <citation type="submission" date="2020-02" db="EMBL/GenBank/DDBJ databases">
        <title>Bird 10,000 Genomes (B10K) Project - Family phase.</title>
        <authorList>
            <person name="Zhang G."/>
        </authorList>
    </citation>
    <scope>NUCLEOTIDE SEQUENCE [LARGE SCALE GENOMIC DNA]</scope>
    <source>
        <strain evidence="8">B10K-DU-002-70</strain>
        <tissue evidence="8">Muscle</tissue>
    </source>
</reference>
<dbReference type="PROSITE" id="PS50879">
    <property type="entry name" value="RNASE_H_1"/>
    <property type="match status" value="1"/>
</dbReference>
<gene>
    <name evidence="8" type="primary">Hervk_2</name>
    <name evidence="8" type="ORF">SCOUMB_R13089</name>
</gene>
<dbReference type="GO" id="GO:0035613">
    <property type="term" value="F:RNA stem-loop binding"/>
    <property type="evidence" value="ECO:0007669"/>
    <property type="project" value="TreeGrafter"/>
</dbReference>
<dbReference type="GO" id="GO:0003964">
    <property type="term" value="F:RNA-directed DNA polymerase activity"/>
    <property type="evidence" value="ECO:0007669"/>
    <property type="project" value="UniProtKB-KW"/>
</dbReference>
<accession>A0A7L4HPG6</accession>